<dbReference type="GO" id="GO:0008081">
    <property type="term" value="F:phosphoric diester hydrolase activity"/>
    <property type="evidence" value="ECO:0007669"/>
    <property type="project" value="UniProtKB-ARBA"/>
</dbReference>
<reference evidence="4 5" key="1">
    <citation type="submission" date="2018-01" db="EMBL/GenBank/DDBJ databases">
        <title>Draft genome sequences of six Vibrio diazotrophicus strains isolated from deep-sea sediments of the Baltic Sea.</title>
        <authorList>
            <person name="Castillo D."/>
            <person name="Vandieken V."/>
            <person name="Chiang O."/>
            <person name="Middelboe M."/>
        </authorList>
    </citation>
    <scope>NUCLEOTIDE SEQUENCE [LARGE SCALE GENOMIC DNA]</scope>
    <source>
        <strain evidence="4 5">60.27F</strain>
    </source>
</reference>
<dbReference type="RefSeq" id="WP_102953113.1">
    <property type="nucleotide sequence ID" value="NZ_POSI01000001.1"/>
</dbReference>
<dbReference type="PROSITE" id="PS50110">
    <property type="entry name" value="RESPONSE_REGULATORY"/>
    <property type="match status" value="1"/>
</dbReference>
<dbReference type="InterPro" id="IPR001789">
    <property type="entry name" value="Sig_transdc_resp-reg_receiver"/>
</dbReference>
<feature type="domain" description="HD-GYP" evidence="3">
    <location>
        <begin position="159"/>
        <end position="369"/>
    </location>
</feature>
<dbReference type="SUPFAM" id="SSF52172">
    <property type="entry name" value="CheY-like"/>
    <property type="match status" value="1"/>
</dbReference>
<dbReference type="PANTHER" id="PTHR45228:SF5">
    <property type="entry name" value="CYCLIC DI-GMP PHOSPHODIESTERASE VC_1348-RELATED"/>
    <property type="match status" value="1"/>
</dbReference>
<dbReference type="PROSITE" id="PS51832">
    <property type="entry name" value="HD_GYP"/>
    <property type="match status" value="1"/>
</dbReference>
<dbReference type="Proteomes" id="UP000236449">
    <property type="component" value="Unassembled WGS sequence"/>
</dbReference>
<dbReference type="OrthoDB" id="6210373at2"/>
<feature type="modified residue" description="4-aspartylphosphate" evidence="1">
    <location>
        <position position="58"/>
    </location>
</feature>
<feature type="domain" description="Response regulatory" evidence="2">
    <location>
        <begin position="10"/>
        <end position="125"/>
    </location>
</feature>
<dbReference type="Pfam" id="PF13487">
    <property type="entry name" value="HD_5"/>
    <property type="match status" value="1"/>
</dbReference>
<evidence type="ECO:0000313" key="4">
    <source>
        <dbReference type="EMBL" id="PNI05202.1"/>
    </source>
</evidence>
<dbReference type="GO" id="GO:0000160">
    <property type="term" value="P:phosphorelay signal transduction system"/>
    <property type="evidence" value="ECO:0007669"/>
    <property type="project" value="InterPro"/>
</dbReference>
<keyword evidence="1" id="KW-0597">Phosphoprotein</keyword>
<dbReference type="AlphaFoldDB" id="A0A2J8G901"/>
<dbReference type="Pfam" id="PF00072">
    <property type="entry name" value="Response_reg"/>
    <property type="match status" value="1"/>
</dbReference>
<dbReference type="Gene3D" id="3.40.50.2300">
    <property type="match status" value="1"/>
</dbReference>
<evidence type="ECO:0000313" key="5">
    <source>
        <dbReference type="Proteomes" id="UP000236449"/>
    </source>
</evidence>
<proteinExistence type="predicted"/>
<dbReference type="InterPro" id="IPR052020">
    <property type="entry name" value="Cyclic_di-GMP/3'3'-cGAMP_PDE"/>
</dbReference>
<dbReference type="CDD" id="cd00077">
    <property type="entry name" value="HDc"/>
    <property type="match status" value="1"/>
</dbReference>
<accession>A0A2J8G901</accession>
<name>A0A2J8G901_VIBDI</name>
<dbReference type="CDD" id="cd19920">
    <property type="entry name" value="REC_PA4781-like"/>
    <property type="match status" value="1"/>
</dbReference>
<comment type="caution">
    <text evidence="4">The sequence shown here is derived from an EMBL/GenBank/DDBJ whole genome shotgun (WGS) entry which is preliminary data.</text>
</comment>
<evidence type="ECO:0000256" key="1">
    <source>
        <dbReference type="PROSITE-ProRule" id="PRU00169"/>
    </source>
</evidence>
<organism evidence="4 5">
    <name type="scientific">Vibrio diazotrophicus</name>
    <dbReference type="NCBI Taxonomy" id="685"/>
    <lineage>
        <taxon>Bacteria</taxon>
        <taxon>Pseudomonadati</taxon>
        <taxon>Pseudomonadota</taxon>
        <taxon>Gammaproteobacteria</taxon>
        <taxon>Vibrionales</taxon>
        <taxon>Vibrionaceae</taxon>
        <taxon>Vibrio</taxon>
    </lineage>
</organism>
<dbReference type="EMBL" id="POSK01000004">
    <property type="protein sequence ID" value="PNI05202.1"/>
    <property type="molecule type" value="Genomic_DNA"/>
</dbReference>
<gene>
    <name evidence="4" type="ORF">C1N32_07380</name>
</gene>
<dbReference type="SUPFAM" id="SSF109604">
    <property type="entry name" value="HD-domain/PDEase-like"/>
    <property type="match status" value="1"/>
</dbReference>
<dbReference type="InterPro" id="IPR037522">
    <property type="entry name" value="HD_GYP_dom"/>
</dbReference>
<sequence length="369" mass="41713">MYHSFSYTPTLLVIDDIPENLSLMYKLLKDDYKVKGANSGDKGLSIAANDKPDLILLDVMMPDMDGFEVCSYLKENPSTKDIPVIFITAKNESIDERKGLELGAVDYITKPIVPEIVKARVRTHLSLKMASDLLKGENESLEKEVQKRTQESIKQIEDLHVIQDIAFNAMISLAETRDNETGNHIRRTQLYIKLLAERLRLDPKYANQLDDNTINLLFKSAPLHDIGKIGIPDHILMKKGKLTEEEFEIMKTHTTIGFEAINKAEENNGKVMSFLRVAKEIAHSHHEKWDGSGYPEGLSGEDIPLSARLMAIVDVYDALISKRIYKPAFSHDEAIKMISSESGAHFDPTIVETFMDIQEDIHSIAIRYV</sequence>
<dbReference type="Gene3D" id="1.10.3210.10">
    <property type="entry name" value="Hypothetical protein af1432"/>
    <property type="match status" value="1"/>
</dbReference>
<protein>
    <submittedName>
        <fullName evidence="4">Two-component system response regulator</fullName>
    </submittedName>
</protein>
<dbReference type="SMART" id="SM00471">
    <property type="entry name" value="HDc"/>
    <property type="match status" value="1"/>
</dbReference>
<evidence type="ECO:0000259" key="2">
    <source>
        <dbReference type="PROSITE" id="PS50110"/>
    </source>
</evidence>
<evidence type="ECO:0000259" key="3">
    <source>
        <dbReference type="PROSITE" id="PS51832"/>
    </source>
</evidence>
<dbReference type="InterPro" id="IPR003607">
    <property type="entry name" value="HD/PDEase_dom"/>
</dbReference>
<dbReference type="PANTHER" id="PTHR45228">
    <property type="entry name" value="CYCLIC DI-GMP PHOSPHODIESTERASE TM_0186-RELATED"/>
    <property type="match status" value="1"/>
</dbReference>
<dbReference type="SMART" id="SM00448">
    <property type="entry name" value="REC"/>
    <property type="match status" value="1"/>
</dbReference>
<dbReference type="InterPro" id="IPR011006">
    <property type="entry name" value="CheY-like_superfamily"/>
</dbReference>